<evidence type="ECO:0000313" key="1">
    <source>
        <dbReference type="EMBL" id="DAF89880.1"/>
    </source>
</evidence>
<proteinExistence type="predicted"/>
<name>A0A8S5U5X7_9CAUD</name>
<sequence>MDANSLAYIKAVNGTNGKSCVDSFRDEMIQQYNEANKNVITEFSILINSDKAKSVKINNTPNKVLIKYNKKEIQVKAFINALNTGDYIYYTDEEAEKNHIYLNTSIPKRIRDYEYHLVEECQQTLSFPFTNVVTPCIADNSGYGVKLNNATEFTIGSMSNIKVKVQENDVTRKIRPNMRFIFNHSEFGIYEVKDITVYQTGILLLTCDKSLYRPQSDDLENNIADCGVLPDEPTEEPKPATYNIIGCDSDNMVINTTEIFTLEPSNNNVEWRLNEEYEVGVAEIVSTNDSSCTVKCLKVDNVFELKALIDNKEVGSRVIFTSKR</sequence>
<reference evidence="1" key="1">
    <citation type="journal article" date="2021" name="Proc. Natl. Acad. Sci. U.S.A.">
        <title>A Catalog of Tens of Thousands of Viruses from Human Metagenomes Reveals Hidden Associations with Chronic Diseases.</title>
        <authorList>
            <person name="Tisza M.J."/>
            <person name="Buck C.B."/>
        </authorList>
    </citation>
    <scope>NUCLEOTIDE SEQUENCE</scope>
    <source>
        <strain evidence="1">CteLh2</strain>
    </source>
</reference>
<organism evidence="1">
    <name type="scientific">Siphoviridae sp. cteLh2</name>
    <dbReference type="NCBI Taxonomy" id="2825590"/>
    <lineage>
        <taxon>Viruses</taxon>
        <taxon>Duplodnaviria</taxon>
        <taxon>Heunggongvirae</taxon>
        <taxon>Uroviricota</taxon>
        <taxon>Caudoviricetes</taxon>
    </lineage>
</organism>
<protein>
    <submittedName>
        <fullName evidence="1">Uncharacterized protein</fullName>
    </submittedName>
</protein>
<accession>A0A8S5U5X7</accession>
<dbReference type="EMBL" id="BK016017">
    <property type="protein sequence ID" value="DAF89880.1"/>
    <property type="molecule type" value="Genomic_DNA"/>
</dbReference>